<gene>
    <name evidence="1" type="ORF">FA95DRAFT_1562014</name>
</gene>
<evidence type="ECO:0000313" key="2">
    <source>
        <dbReference type="Proteomes" id="UP000814033"/>
    </source>
</evidence>
<protein>
    <submittedName>
        <fullName evidence="1">Uncharacterized protein</fullName>
    </submittedName>
</protein>
<accession>A0ACB8RLZ5</accession>
<comment type="caution">
    <text evidence="1">The sequence shown here is derived from an EMBL/GenBank/DDBJ whole genome shotgun (WGS) entry which is preliminary data.</text>
</comment>
<sequence length="312" mass="34060">MDSIDSNFPPSGSRLLSESPLSGPFVSSSSASHTGTRGDDLSLSELSIPEPRPPSRPFSLLAQPQLKASTDAEGGDEGEEEELEGTGEDEEKRRRLDARTREERLQNDLFVLRKLNNTFAIYNDALSEAQSATERVAAQLEQTNALLDKYVGVLSRSEQFTRLVFDERWQGAEADLAVIEEEERVAAEKHRREEEERLITAQRERERKEAEERERAAREEKEREERERREKQPARGSGVRGVRGTRASMRGSAARGVSRAAAGAATASNAAGARGRGGSAAATQSSKIGRPSSVASTRGTSGIARGVSRRPA</sequence>
<dbReference type="EMBL" id="MU275976">
    <property type="protein sequence ID" value="KAI0044625.1"/>
    <property type="molecule type" value="Genomic_DNA"/>
</dbReference>
<dbReference type="Proteomes" id="UP000814033">
    <property type="component" value="Unassembled WGS sequence"/>
</dbReference>
<proteinExistence type="predicted"/>
<reference evidence="1" key="2">
    <citation type="journal article" date="2022" name="New Phytol.">
        <title>Evolutionary transition to the ectomycorrhizal habit in the genomes of a hyperdiverse lineage of mushroom-forming fungi.</title>
        <authorList>
            <person name="Looney B."/>
            <person name="Miyauchi S."/>
            <person name="Morin E."/>
            <person name="Drula E."/>
            <person name="Courty P.E."/>
            <person name="Kohler A."/>
            <person name="Kuo A."/>
            <person name="LaButti K."/>
            <person name="Pangilinan J."/>
            <person name="Lipzen A."/>
            <person name="Riley R."/>
            <person name="Andreopoulos W."/>
            <person name="He G."/>
            <person name="Johnson J."/>
            <person name="Nolan M."/>
            <person name="Tritt A."/>
            <person name="Barry K.W."/>
            <person name="Grigoriev I.V."/>
            <person name="Nagy L.G."/>
            <person name="Hibbett D."/>
            <person name="Henrissat B."/>
            <person name="Matheny P.B."/>
            <person name="Labbe J."/>
            <person name="Martin F.M."/>
        </authorList>
    </citation>
    <scope>NUCLEOTIDE SEQUENCE</scope>
    <source>
        <strain evidence="1">FP105234-sp</strain>
    </source>
</reference>
<name>A0ACB8RLZ5_9AGAM</name>
<organism evidence="1 2">
    <name type="scientific">Auriscalpium vulgare</name>
    <dbReference type="NCBI Taxonomy" id="40419"/>
    <lineage>
        <taxon>Eukaryota</taxon>
        <taxon>Fungi</taxon>
        <taxon>Dikarya</taxon>
        <taxon>Basidiomycota</taxon>
        <taxon>Agaricomycotina</taxon>
        <taxon>Agaricomycetes</taxon>
        <taxon>Russulales</taxon>
        <taxon>Auriscalpiaceae</taxon>
        <taxon>Auriscalpium</taxon>
    </lineage>
</organism>
<reference evidence="1" key="1">
    <citation type="submission" date="2021-02" db="EMBL/GenBank/DDBJ databases">
        <authorList>
            <consortium name="DOE Joint Genome Institute"/>
            <person name="Ahrendt S."/>
            <person name="Looney B.P."/>
            <person name="Miyauchi S."/>
            <person name="Morin E."/>
            <person name="Drula E."/>
            <person name="Courty P.E."/>
            <person name="Chicoki N."/>
            <person name="Fauchery L."/>
            <person name="Kohler A."/>
            <person name="Kuo A."/>
            <person name="Labutti K."/>
            <person name="Pangilinan J."/>
            <person name="Lipzen A."/>
            <person name="Riley R."/>
            <person name="Andreopoulos W."/>
            <person name="He G."/>
            <person name="Johnson J."/>
            <person name="Barry K.W."/>
            <person name="Grigoriev I.V."/>
            <person name="Nagy L."/>
            <person name="Hibbett D."/>
            <person name="Henrissat B."/>
            <person name="Matheny P.B."/>
            <person name="Labbe J."/>
            <person name="Martin F."/>
        </authorList>
    </citation>
    <scope>NUCLEOTIDE SEQUENCE</scope>
    <source>
        <strain evidence="1">FP105234-sp</strain>
    </source>
</reference>
<keyword evidence="2" id="KW-1185">Reference proteome</keyword>
<evidence type="ECO:0000313" key="1">
    <source>
        <dbReference type="EMBL" id="KAI0044625.1"/>
    </source>
</evidence>